<feature type="active site" description="Nucleophile; Schiff-base intermediate with DNA; for 5'-dRP lyase activity" evidence="11">
    <location>
        <position position="353"/>
    </location>
</feature>
<evidence type="ECO:0000256" key="1">
    <source>
        <dbReference type="ARBA" id="ARBA00001936"/>
    </source>
</evidence>
<evidence type="ECO:0000256" key="2">
    <source>
        <dbReference type="ARBA" id="ARBA00022634"/>
    </source>
</evidence>
<dbReference type="InterPro" id="IPR043519">
    <property type="entry name" value="NT_sf"/>
</dbReference>
<dbReference type="InterPro" id="IPR002054">
    <property type="entry name" value="DNA-dir_DNA_pol_X"/>
</dbReference>
<dbReference type="STRING" id="670386.D3AVG3"/>
<dbReference type="RefSeq" id="XP_020438391.1">
    <property type="nucleotide sequence ID" value="XM_020571117.1"/>
</dbReference>
<dbReference type="Pfam" id="PF14792">
    <property type="entry name" value="DNA_pol_B_palm"/>
    <property type="match status" value="1"/>
</dbReference>
<sequence>MFRDFRFFIFKKGIGSIQLNIITKKIIENNGIIHQSPSLETTHFIISENESILLIPDDLKDKISIRNIRVYTLDWITQSILNKKKIVDDIIYQRPFRFRSSLNDDILIKENNSNINVNNNNNNKRSLNNVNNNQREKKCKFNDSNNNINSNQNNISWLSYDSDEDLDVSLNYNINLSFNNNNINSHINNNDKEKDIEISLSETFMFDDSTDKSIWFNYNSDSSDSDNNEDHKNSNNKSLIFDSPFSSQLPLALSPIKLKNNDHSNNNNDSPIKSLVKNSNYKNFVCQSTKINYNEHLTSVLVKLQTKAEADGDNWRQYAYKRAIGILRNLTFKVTSDKQVGHIKGIGSKISDKIKEILLTGTLKKVEMVQSDAHTIASEQLSKIHGTGPETVKRWLAKGINSIQKLQVIANNDPSFLTNQQQIGLKYYNDFQHRIPREEVQDIANIVQLVANEIDQKIIMQVCGSFRRNKSTCGDIDILFTHSKGELLTGFLGRLVQKLVDCKLLTDHLTNLNTNSDKYMGVCRLDENSRHRRIDFQSIVREEWPFALLYFTGSDHFNRSMRLWARKNGFSLSESHLVRRWGTAQDEIKGEPIPAANERDIFQLLGLEYKEPHQREI</sequence>
<evidence type="ECO:0000256" key="4">
    <source>
        <dbReference type="ARBA" id="ARBA00022695"/>
    </source>
</evidence>
<keyword evidence="6 12" id="KW-0227">DNA damage</keyword>
<dbReference type="Gene3D" id="3.30.210.10">
    <property type="entry name" value="DNA polymerase, thumb domain"/>
    <property type="match status" value="1"/>
</dbReference>
<dbReference type="InterPro" id="IPR029398">
    <property type="entry name" value="PolB_thumb"/>
</dbReference>
<dbReference type="EC" id="2.7.7.7" evidence="12"/>
<evidence type="ECO:0000256" key="7">
    <source>
        <dbReference type="ARBA" id="ARBA00022932"/>
    </source>
</evidence>
<evidence type="ECO:0000259" key="13">
    <source>
        <dbReference type="PROSITE" id="PS50172"/>
    </source>
</evidence>
<dbReference type="InterPro" id="IPR027421">
    <property type="entry name" value="DNA_pol_lamdba_lyase_dom_sf"/>
</dbReference>
<keyword evidence="9" id="KW-0456">Lyase</keyword>
<dbReference type="Pfam" id="PF10391">
    <property type="entry name" value="DNA_pol_lambd_f"/>
    <property type="match status" value="1"/>
</dbReference>
<comment type="function">
    <text evidence="12">DNA polymerase that functions in several pathways of DNA repair. Involved in base excision repair (BER) responsible for repair of lesions that give rise to abasic (AP) sites in DNA. Also contributes to DNA double-strand break repair by non-homologous end joining and homologous recombination. Has both template-dependent and template-independent (terminal transferase) DNA polymerase activities. Has also a 5'-deoxyribose-5-phosphate lyase (dRP lyase) activity.</text>
</comment>
<keyword evidence="4 12" id="KW-0548">Nucleotidyltransferase</keyword>
<evidence type="ECO:0000256" key="5">
    <source>
        <dbReference type="ARBA" id="ARBA00022705"/>
    </source>
</evidence>
<evidence type="ECO:0000256" key="12">
    <source>
        <dbReference type="RuleBase" id="RU366014"/>
    </source>
</evidence>
<evidence type="ECO:0000256" key="6">
    <source>
        <dbReference type="ARBA" id="ARBA00022763"/>
    </source>
</evidence>
<comment type="similarity">
    <text evidence="12">Belongs to the DNA polymerase type-X family.</text>
</comment>
<dbReference type="Gene3D" id="1.10.150.20">
    <property type="entry name" value="5' to 3' exonuclease, C-terminal subdomain"/>
    <property type="match status" value="1"/>
</dbReference>
<dbReference type="Pfam" id="PF14791">
    <property type="entry name" value="DNA_pol_B_thumb"/>
    <property type="match status" value="1"/>
</dbReference>
<reference evidence="14 15" key="1">
    <citation type="journal article" date="2011" name="Genome Res.">
        <title>Phylogeny-wide analysis of social amoeba genomes highlights ancient origins for complex intercellular communication.</title>
        <authorList>
            <person name="Heidel A.J."/>
            <person name="Lawal H.M."/>
            <person name="Felder M."/>
            <person name="Schilde C."/>
            <person name="Helps N.R."/>
            <person name="Tunggal B."/>
            <person name="Rivero F."/>
            <person name="John U."/>
            <person name="Schleicher M."/>
            <person name="Eichinger L."/>
            <person name="Platzer M."/>
            <person name="Noegel A.A."/>
            <person name="Schaap P."/>
            <person name="Gloeckner G."/>
        </authorList>
    </citation>
    <scope>NUCLEOTIDE SEQUENCE [LARGE SCALE GENOMIC DNA]</scope>
    <source>
        <strain evidence="15">ATCC 26659 / Pp 5 / PN500</strain>
    </source>
</reference>
<dbReference type="InterPro" id="IPR037160">
    <property type="entry name" value="DNA_Pol_thumb_sf"/>
</dbReference>
<comment type="cofactor">
    <cofactor evidence="1">
        <name>Mn(2+)</name>
        <dbReference type="ChEBI" id="CHEBI:29035"/>
    </cofactor>
</comment>
<keyword evidence="15" id="KW-1185">Reference proteome</keyword>
<dbReference type="SUPFAM" id="SSF81301">
    <property type="entry name" value="Nucleotidyltransferase"/>
    <property type="match status" value="1"/>
</dbReference>
<dbReference type="Pfam" id="PF14716">
    <property type="entry name" value="HHH_8"/>
    <property type="match status" value="1"/>
</dbReference>
<dbReference type="PROSITE" id="PS50172">
    <property type="entry name" value="BRCT"/>
    <property type="match status" value="1"/>
</dbReference>
<dbReference type="Pfam" id="PF00533">
    <property type="entry name" value="BRCT"/>
    <property type="match status" value="1"/>
</dbReference>
<evidence type="ECO:0000313" key="14">
    <source>
        <dbReference type="EMBL" id="EFA86286.1"/>
    </source>
</evidence>
<dbReference type="CDD" id="cd00141">
    <property type="entry name" value="NT_POLXc"/>
    <property type="match status" value="1"/>
</dbReference>
<dbReference type="GO" id="GO:0003887">
    <property type="term" value="F:DNA-directed DNA polymerase activity"/>
    <property type="evidence" value="ECO:0007669"/>
    <property type="project" value="UniProtKB-UniRule"/>
</dbReference>
<keyword evidence="12" id="KW-0539">Nucleus</keyword>
<dbReference type="PRINTS" id="PR00869">
    <property type="entry name" value="DNAPOLX"/>
</dbReference>
<dbReference type="SUPFAM" id="SSF81585">
    <property type="entry name" value="PsbU/PolX domain-like"/>
    <property type="match status" value="1"/>
</dbReference>
<accession>D3AVG3</accession>
<evidence type="ECO:0000256" key="11">
    <source>
        <dbReference type="PIRSR" id="PIRSR622312-50"/>
    </source>
</evidence>
<dbReference type="InterPro" id="IPR010996">
    <property type="entry name" value="HHH_MUS81"/>
</dbReference>
<dbReference type="GO" id="GO:0046872">
    <property type="term" value="F:metal ion binding"/>
    <property type="evidence" value="ECO:0007669"/>
    <property type="project" value="UniProtKB-UniRule"/>
</dbReference>
<protein>
    <recommendedName>
        <fullName evidence="12">DNA polymerase</fullName>
        <ecNumber evidence="12">2.7.7.7</ecNumber>
    </recommendedName>
</protein>
<keyword evidence="5" id="KW-0235">DNA replication</keyword>
<organism evidence="14 15">
    <name type="scientific">Heterostelium pallidum (strain ATCC 26659 / Pp 5 / PN500)</name>
    <name type="common">Cellular slime mold</name>
    <name type="synonym">Polysphondylium pallidum</name>
    <dbReference type="NCBI Taxonomy" id="670386"/>
    <lineage>
        <taxon>Eukaryota</taxon>
        <taxon>Amoebozoa</taxon>
        <taxon>Evosea</taxon>
        <taxon>Eumycetozoa</taxon>
        <taxon>Dictyostelia</taxon>
        <taxon>Acytosteliales</taxon>
        <taxon>Acytosteliaceae</taxon>
        <taxon>Heterostelium</taxon>
    </lineage>
</organism>
<dbReference type="SUPFAM" id="SSF47802">
    <property type="entry name" value="DNA polymerase beta, N-terminal domain-like"/>
    <property type="match status" value="1"/>
</dbReference>
<dbReference type="Gene3D" id="3.40.50.10190">
    <property type="entry name" value="BRCT domain"/>
    <property type="match status" value="1"/>
</dbReference>
<dbReference type="GeneID" id="31355607"/>
<evidence type="ECO:0000256" key="10">
    <source>
        <dbReference type="ARBA" id="ARBA00049244"/>
    </source>
</evidence>
<dbReference type="GO" id="GO:0005634">
    <property type="term" value="C:nucleus"/>
    <property type="evidence" value="ECO:0007669"/>
    <property type="project" value="UniProtKB-SubCell"/>
</dbReference>
<dbReference type="Proteomes" id="UP000001396">
    <property type="component" value="Unassembled WGS sequence"/>
</dbReference>
<dbReference type="PRINTS" id="PR00870">
    <property type="entry name" value="DNAPOLXBETA"/>
</dbReference>
<dbReference type="InterPro" id="IPR028207">
    <property type="entry name" value="DNA_pol_B_palm_palm"/>
</dbReference>
<keyword evidence="3 12" id="KW-0808">Transferase</keyword>
<evidence type="ECO:0000313" key="15">
    <source>
        <dbReference type="Proteomes" id="UP000001396"/>
    </source>
</evidence>
<dbReference type="AlphaFoldDB" id="D3AVG3"/>
<dbReference type="FunFam" id="3.30.210.10:FF:000002">
    <property type="entry name" value="DNA polymerase"/>
    <property type="match status" value="1"/>
</dbReference>
<feature type="domain" description="BRCT" evidence="13">
    <location>
        <begin position="1"/>
        <end position="93"/>
    </location>
</feature>
<comment type="subcellular location">
    <subcellularLocation>
        <location evidence="12">Nucleus</location>
    </subcellularLocation>
</comment>
<evidence type="ECO:0000256" key="8">
    <source>
        <dbReference type="ARBA" id="ARBA00023204"/>
    </source>
</evidence>
<dbReference type="InterPro" id="IPR018944">
    <property type="entry name" value="DNA_pol_lambd_fingers_domain"/>
</dbReference>
<dbReference type="InterPro" id="IPR036420">
    <property type="entry name" value="BRCT_dom_sf"/>
</dbReference>
<dbReference type="InParanoid" id="D3AVG3"/>
<comment type="caution">
    <text evidence="14">The sequence shown here is derived from an EMBL/GenBank/DDBJ whole genome shotgun (WGS) entry which is preliminary data.</text>
</comment>
<dbReference type="Gene3D" id="1.10.150.110">
    <property type="entry name" value="DNA polymerase beta, N-terminal domain-like"/>
    <property type="match status" value="1"/>
</dbReference>
<name>D3AVG3_HETP5</name>
<dbReference type="SUPFAM" id="SSF52113">
    <property type="entry name" value="BRCT domain"/>
    <property type="match status" value="1"/>
</dbReference>
<dbReference type="FunFam" id="1.10.150.110:FF:000005">
    <property type="entry name" value="DNA polymerase POL4"/>
    <property type="match status" value="1"/>
</dbReference>
<dbReference type="PANTHER" id="PTHR11276">
    <property type="entry name" value="DNA POLYMERASE TYPE-X FAMILY MEMBER"/>
    <property type="match status" value="1"/>
</dbReference>
<dbReference type="FunCoup" id="D3AVG3">
    <property type="interactions" value="24"/>
</dbReference>
<dbReference type="InterPro" id="IPR002008">
    <property type="entry name" value="DNA_pol_X_beta-like"/>
</dbReference>
<evidence type="ECO:0000256" key="3">
    <source>
        <dbReference type="ARBA" id="ARBA00022679"/>
    </source>
</evidence>
<proteinExistence type="inferred from homology"/>
<keyword evidence="7 12" id="KW-0239">DNA-directed DNA polymerase</keyword>
<keyword evidence="8 12" id="KW-0234">DNA repair</keyword>
<gene>
    <name evidence="14" type="ORF">PPL_00073</name>
</gene>
<dbReference type="GO" id="GO:0003677">
    <property type="term" value="F:DNA binding"/>
    <property type="evidence" value="ECO:0007669"/>
    <property type="project" value="UniProtKB-UniRule"/>
</dbReference>
<dbReference type="CDD" id="cd00027">
    <property type="entry name" value="BRCT"/>
    <property type="match status" value="1"/>
</dbReference>
<dbReference type="SMART" id="SM00483">
    <property type="entry name" value="POLXc"/>
    <property type="match status" value="1"/>
</dbReference>
<keyword evidence="2" id="KW-0237">DNA synthesis</keyword>
<comment type="catalytic activity">
    <reaction evidence="10 12">
        <text>DNA(n) + a 2'-deoxyribonucleoside 5'-triphosphate = DNA(n+1) + diphosphate</text>
        <dbReference type="Rhea" id="RHEA:22508"/>
        <dbReference type="Rhea" id="RHEA-COMP:17339"/>
        <dbReference type="Rhea" id="RHEA-COMP:17340"/>
        <dbReference type="ChEBI" id="CHEBI:33019"/>
        <dbReference type="ChEBI" id="CHEBI:61560"/>
        <dbReference type="ChEBI" id="CHEBI:173112"/>
        <dbReference type="EC" id="2.7.7.7"/>
    </reaction>
</comment>
<dbReference type="GO" id="GO:0006303">
    <property type="term" value="P:double-strand break repair via nonhomologous end joining"/>
    <property type="evidence" value="ECO:0007669"/>
    <property type="project" value="TreeGrafter"/>
</dbReference>
<dbReference type="PANTHER" id="PTHR11276:SF28">
    <property type="entry name" value="DNA POLYMERASE LAMBDA"/>
    <property type="match status" value="1"/>
</dbReference>
<evidence type="ECO:0000256" key="9">
    <source>
        <dbReference type="ARBA" id="ARBA00023239"/>
    </source>
</evidence>
<dbReference type="GO" id="GO:0016829">
    <property type="term" value="F:lyase activity"/>
    <property type="evidence" value="ECO:0007669"/>
    <property type="project" value="UniProtKB-KW"/>
</dbReference>
<dbReference type="InterPro" id="IPR022312">
    <property type="entry name" value="DNA_pol_X"/>
</dbReference>
<dbReference type="EMBL" id="ADBJ01000002">
    <property type="protein sequence ID" value="EFA86286.1"/>
    <property type="molecule type" value="Genomic_DNA"/>
</dbReference>
<dbReference type="InterPro" id="IPR001357">
    <property type="entry name" value="BRCT_dom"/>
</dbReference>
<dbReference type="Gene3D" id="3.30.460.10">
    <property type="entry name" value="Beta Polymerase, domain 2"/>
    <property type="match status" value="1"/>
</dbReference>